<dbReference type="Proteomes" id="UP000039046">
    <property type="component" value="Unassembled WGS sequence"/>
</dbReference>
<evidence type="ECO:0000256" key="1">
    <source>
        <dbReference type="SAM" id="Coils"/>
    </source>
</evidence>
<feature type="coiled-coil region" evidence="1">
    <location>
        <begin position="481"/>
        <end position="508"/>
    </location>
</feature>
<dbReference type="HOGENOM" id="CLU_010168_0_0_1"/>
<feature type="compositionally biased region" description="Low complexity" evidence="2">
    <location>
        <begin position="655"/>
        <end position="669"/>
    </location>
</feature>
<sequence>MATTPLSPSADEALNCPTPASSKRYGGQYEVQSFRKLSVDMDSIDEASSPINLETTDVLNMSDQENLQPSRRSHSRVISGTELSPLKILNRKRSSPDSGLADLGAMPPPPLRCVRRVSPEKRFPVKVSGSGDSFAALAEHQRKVSLESLLQGNDALKQAIDIFEDELSAGDNDNDNDALAADETMMSTFSTFSAMPDLATLSKLGHSPAKLSGLRGIPPRVPSATGSRPSTRDEANSSNLLMDYTDSLRNPRRSPDKRGTLPASFSTNHNESTPNRKTLMDFDIPPMPTPRSVPSISAREVESLKSSFMSEISSLKASLSGKEAEVRSLKSAVGDAEKRVGETMEQFRDEQALKEQLSHEKEDWENRSRELERVLSQARNDIEASHQEREDLEQKLDESEKRREAAETLHQEAESKIAGMRAGKSSERTSLDNNSNNNNRHDPASTNKEVEVAVERVARELHALYKGKHETKVAALKKSYEARWEKKIRELEARIGQLTEENQLLEANVHSPIHTNSNASDELKAQTVRDSATIKELHADVQRLEAVAASTRKDNEELHLMLERERVEKGELVQLAEELMSIQNAPPPQIPARADRSVPRTVAEPVMPAKTPAKTPRRSDVRASMGRASGLRTPGSSLRQPQDRMRASAPPARQSLGGSRASLGGSSARAGVMANIERMAHRRDQI</sequence>
<accession>A0A0A1TRS9</accession>
<dbReference type="Gene3D" id="1.10.287.1490">
    <property type="match status" value="1"/>
</dbReference>
<keyword evidence="1" id="KW-0175">Coiled coil</keyword>
<evidence type="ECO:0000256" key="2">
    <source>
        <dbReference type="SAM" id="MobiDB-lite"/>
    </source>
</evidence>
<feature type="region of interest" description="Disordered" evidence="2">
    <location>
        <begin position="210"/>
        <end position="295"/>
    </location>
</feature>
<dbReference type="EMBL" id="CDHN01000007">
    <property type="protein sequence ID" value="CEJ94673.1"/>
    <property type="molecule type" value="Genomic_DNA"/>
</dbReference>
<dbReference type="STRING" id="1531966.A0A0A1TRS9"/>
<protein>
    <recommendedName>
        <fullName evidence="5">Kinetoplast-associated protein KAP</fullName>
    </recommendedName>
</protein>
<dbReference type="OrthoDB" id="5367584at2759"/>
<feature type="compositionally biased region" description="Basic and acidic residues" evidence="2">
    <location>
        <begin position="380"/>
        <end position="415"/>
    </location>
</feature>
<organism evidence="3 4">
    <name type="scientific">[Torrubiella] hemipterigena</name>
    <dbReference type="NCBI Taxonomy" id="1531966"/>
    <lineage>
        <taxon>Eukaryota</taxon>
        <taxon>Fungi</taxon>
        <taxon>Dikarya</taxon>
        <taxon>Ascomycota</taxon>
        <taxon>Pezizomycotina</taxon>
        <taxon>Sordariomycetes</taxon>
        <taxon>Hypocreomycetidae</taxon>
        <taxon>Hypocreales</taxon>
        <taxon>Clavicipitaceae</taxon>
        <taxon>Clavicipitaceae incertae sedis</taxon>
        <taxon>'Torrubiella' clade</taxon>
    </lineage>
</organism>
<feature type="compositionally biased region" description="Basic and acidic residues" evidence="2">
    <location>
        <begin position="335"/>
        <end position="373"/>
    </location>
</feature>
<feature type="compositionally biased region" description="Basic and acidic residues" evidence="2">
    <location>
        <begin position="439"/>
        <end position="450"/>
    </location>
</feature>
<name>A0A0A1TRS9_9HYPO</name>
<dbReference type="AlphaFoldDB" id="A0A0A1TRS9"/>
<feature type="compositionally biased region" description="Polar residues" evidence="2">
    <location>
        <begin position="263"/>
        <end position="276"/>
    </location>
</feature>
<feature type="region of interest" description="Disordered" evidence="2">
    <location>
        <begin position="585"/>
        <end position="669"/>
    </location>
</feature>
<feature type="region of interest" description="Disordered" evidence="2">
    <location>
        <begin position="331"/>
        <end position="450"/>
    </location>
</feature>
<evidence type="ECO:0000313" key="3">
    <source>
        <dbReference type="EMBL" id="CEJ94673.1"/>
    </source>
</evidence>
<evidence type="ECO:0008006" key="5">
    <source>
        <dbReference type="Google" id="ProtNLM"/>
    </source>
</evidence>
<reference evidence="3 4" key="1">
    <citation type="journal article" date="2015" name="Genome Announc.">
        <title>Draft Genome Sequence and Gene Annotation of the Entomopathogenic Fungus Verticillium hemipterigenum.</title>
        <authorList>
            <person name="Horn F."/>
            <person name="Habel A."/>
            <person name="Scharf D.H."/>
            <person name="Dworschak J."/>
            <person name="Brakhage A.A."/>
            <person name="Guthke R."/>
            <person name="Hertweck C."/>
            <person name="Linde J."/>
        </authorList>
    </citation>
    <scope>NUCLEOTIDE SEQUENCE [LARGE SCALE GENOMIC DNA]</scope>
</reference>
<dbReference type="InterPro" id="IPR024312">
    <property type="entry name" value="TACC_fungi"/>
</dbReference>
<feature type="region of interest" description="Disordered" evidence="2">
    <location>
        <begin position="55"/>
        <end position="111"/>
    </location>
</feature>
<keyword evidence="4" id="KW-1185">Reference proteome</keyword>
<dbReference type="Pfam" id="PF12709">
    <property type="entry name" value="Fungal_TACC"/>
    <property type="match status" value="1"/>
</dbReference>
<feature type="compositionally biased region" description="Polar residues" evidence="2">
    <location>
        <begin position="55"/>
        <end position="82"/>
    </location>
</feature>
<gene>
    <name evidence="3" type="ORF">VHEMI10190</name>
</gene>
<feature type="region of interest" description="Disordered" evidence="2">
    <location>
        <begin position="1"/>
        <end position="25"/>
    </location>
</feature>
<evidence type="ECO:0000313" key="4">
    <source>
        <dbReference type="Proteomes" id="UP000039046"/>
    </source>
</evidence>
<proteinExistence type="predicted"/>